<reference evidence="3" key="2">
    <citation type="submission" date="2021-08" db="EMBL/GenBank/DDBJ databases">
        <authorList>
            <person name="Tani A."/>
            <person name="Ola A."/>
            <person name="Ogura Y."/>
            <person name="Katsura K."/>
            <person name="Hayashi T."/>
        </authorList>
    </citation>
    <scope>NUCLEOTIDE SEQUENCE</scope>
    <source>
        <strain evidence="3">KCTC 52305</strain>
    </source>
</reference>
<dbReference type="EMBL" id="BPQH01000012">
    <property type="protein sequence ID" value="GJD51075.1"/>
    <property type="molecule type" value="Genomic_DNA"/>
</dbReference>
<dbReference type="Pfam" id="PF21722">
    <property type="entry name" value="Gly_rich_2"/>
    <property type="match status" value="1"/>
</dbReference>
<evidence type="ECO:0000259" key="2">
    <source>
        <dbReference type="Pfam" id="PF21722"/>
    </source>
</evidence>
<evidence type="ECO:0000313" key="3">
    <source>
        <dbReference type="EMBL" id="GJD51075.1"/>
    </source>
</evidence>
<sequence length="314" mass="29978">MLYNPPSGSIDPNAPYIGKNTTAGTQGSKVPRGAVEFPQREIVNVILASGQDPSNADLQQLLKAIRWLIQNAYNDPTVQAAVINLITNNYARGSYIGRQIFANPGTVAYTPTPGTKSVRVTVHGGGAGGGGADPTSSGQFSAGGGGGAGGIAISRITSGFAGALVTVGAAGAGGVNPIGIAPFTRDGGNGGDSSFGAFLSATGGGGARGGAAGTFVNVQAGGGGGVGIGGSELNLPGAPGMYSTACDPGNAASGFGGISILYGRGGNPIYSGGGAGEASQAYGAGGSGASNGASAPARQGGAGRGGIVLVDEFA</sequence>
<gene>
    <name evidence="3" type="ORF">OPKNFCMD_3826</name>
</gene>
<feature type="compositionally biased region" description="Polar residues" evidence="1">
    <location>
        <begin position="19"/>
        <end position="28"/>
    </location>
</feature>
<organism evidence="3 4">
    <name type="scientific">Methylobacterium crusticola</name>
    <dbReference type="NCBI Taxonomy" id="1697972"/>
    <lineage>
        <taxon>Bacteria</taxon>
        <taxon>Pseudomonadati</taxon>
        <taxon>Pseudomonadota</taxon>
        <taxon>Alphaproteobacteria</taxon>
        <taxon>Hyphomicrobiales</taxon>
        <taxon>Methylobacteriaceae</taxon>
        <taxon>Methylobacterium</taxon>
    </lineage>
</organism>
<comment type="caution">
    <text evidence="3">The sequence shown here is derived from an EMBL/GenBank/DDBJ whole genome shotgun (WGS) entry which is preliminary data.</text>
</comment>
<feature type="region of interest" description="Disordered" evidence="1">
    <location>
        <begin position="1"/>
        <end position="31"/>
    </location>
</feature>
<reference evidence="3" key="1">
    <citation type="journal article" date="2021" name="Front. Microbiol.">
        <title>Comprehensive Comparative Genomics and Phenotyping of Methylobacterium Species.</title>
        <authorList>
            <person name="Alessa O."/>
            <person name="Ogura Y."/>
            <person name="Fujitani Y."/>
            <person name="Takami H."/>
            <person name="Hayashi T."/>
            <person name="Sahin N."/>
            <person name="Tani A."/>
        </authorList>
    </citation>
    <scope>NUCLEOTIDE SEQUENCE</scope>
    <source>
        <strain evidence="3">KCTC 52305</strain>
    </source>
</reference>
<dbReference type="InterPro" id="IPR049304">
    <property type="entry name" value="Gly_rich_dom"/>
</dbReference>
<proteinExistence type="predicted"/>
<accession>A0ABQ4R071</accession>
<keyword evidence="4" id="KW-1185">Reference proteome</keyword>
<evidence type="ECO:0000313" key="4">
    <source>
        <dbReference type="Proteomes" id="UP001055167"/>
    </source>
</evidence>
<feature type="domain" description="Glycine-rich" evidence="2">
    <location>
        <begin position="104"/>
        <end position="306"/>
    </location>
</feature>
<dbReference type="Proteomes" id="UP001055167">
    <property type="component" value="Unassembled WGS sequence"/>
</dbReference>
<protein>
    <recommendedName>
        <fullName evidence="2">Glycine-rich domain-containing protein</fullName>
    </recommendedName>
</protein>
<evidence type="ECO:0000256" key="1">
    <source>
        <dbReference type="SAM" id="MobiDB-lite"/>
    </source>
</evidence>
<dbReference type="RefSeq" id="WP_128562132.1">
    <property type="nucleotide sequence ID" value="NZ_BPQH01000012.1"/>
</dbReference>
<name>A0ABQ4R071_9HYPH</name>